<dbReference type="SUPFAM" id="SSF63829">
    <property type="entry name" value="Calcium-dependent phosphotriesterase"/>
    <property type="match status" value="1"/>
</dbReference>
<dbReference type="InterPro" id="IPR015943">
    <property type="entry name" value="WD40/YVTN_repeat-like_dom_sf"/>
</dbReference>
<reference evidence="1 2" key="1">
    <citation type="submission" date="2020-06" db="EMBL/GenBank/DDBJ databases">
        <authorList>
            <person name="Li R."/>
            <person name="Bekaert M."/>
        </authorList>
    </citation>
    <scope>NUCLEOTIDE SEQUENCE [LARGE SCALE GENOMIC DNA]</scope>
    <source>
        <strain evidence="2">wild</strain>
    </source>
</reference>
<evidence type="ECO:0000313" key="1">
    <source>
        <dbReference type="EMBL" id="CAC5415258.1"/>
    </source>
</evidence>
<proteinExistence type="predicted"/>
<organism evidence="1 2">
    <name type="scientific">Mytilus coruscus</name>
    <name type="common">Sea mussel</name>
    <dbReference type="NCBI Taxonomy" id="42192"/>
    <lineage>
        <taxon>Eukaryota</taxon>
        <taxon>Metazoa</taxon>
        <taxon>Spiralia</taxon>
        <taxon>Lophotrochozoa</taxon>
        <taxon>Mollusca</taxon>
        <taxon>Bivalvia</taxon>
        <taxon>Autobranchia</taxon>
        <taxon>Pteriomorphia</taxon>
        <taxon>Mytilida</taxon>
        <taxon>Mytiloidea</taxon>
        <taxon>Mytilidae</taxon>
        <taxon>Mytilinae</taxon>
        <taxon>Mytilus</taxon>
    </lineage>
</organism>
<gene>
    <name evidence="1" type="ORF">MCOR_47964</name>
</gene>
<sequence length="224" mass="25002">MVALPTRNIENLTLTLQKRISTKLSGVFGCSLLPGDRMVFSSYRDDKIRVLKSDGSTDFIIKTIGQTFDVVFISDDSIAVTSGESNQINIIDLKKRKLRKSIKVDSNNDGVVYKDGHLIYCAREKGLQMISLSDESITNVINNKLSIFAYVTTFGDKLFYTNYKHDSVTCCEYHGTILWTFCDKSLLLSPLGISIDNDGHVFVVGSGSHNVVIISPDGQRYRQL</sequence>
<accession>A0A6J8E584</accession>
<name>A0A6J8E584_MYTCO</name>
<evidence type="ECO:0000313" key="2">
    <source>
        <dbReference type="Proteomes" id="UP000507470"/>
    </source>
</evidence>
<dbReference type="Proteomes" id="UP000507470">
    <property type="component" value="Unassembled WGS sequence"/>
</dbReference>
<keyword evidence="2" id="KW-1185">Reference proteome</keyword>
<protein>
    <submittedName>
        <fullName evidence="1">Uncharacterized protein</fullName>
    </submittedName>
</protein>
<dbReference type="Gene3D" id="2.130.10.10">
    <property type="entry name" value="YVTN repeat-like/Quinoprotein amine dehydrogenase"/>
    <property type="match status" value="1"/>
</dbReference>
<dbReference type="OrthoDB" id="6136258at2759"/>
<dbReference type="EMBL" id="CACVKT020008394">
    <property type="protein sequence ID" value="CAC5415258.1"/>
    <property type="molecule type" value="Genomic_DNA"/>
</dbReference>
<dbReference type="AlphaFoldDB" id="A0A6J8E584"/>